<proteinExistence type="inferred from homology"/>
<evidence type="ECO:0000256" key="2">
    <source>
        <dbReference type="ARBA" id="ARBA00022598"/>
    </source>
</evidence>
<dbReference type="GO" id="GO:0006631">
    <property type="term" value="P:fatty acid metabolic process"/>
    <property type="evidence" value="ECO:0007669"/>
    <property type="project" value="TreeGrafter"/>
</dbReference>
<sequence>EVDDDGGTSRRWTYAELLTDSEKLALALASRFDQGERITVWAPNIPEWLMMEYACALAGLVLVTANPSYQAKELAYVLEQSGSVALFQVGSYRGNPMAEIADKAVAGLAAVREIIDMEDPQALYRVGQKPPILPVVRPADAAQIQYTSGTTGFPKGAVLAHRSLTNNARFYAQRTGTTGKSSWSNFMPMFHTSGCGMVSLGCLQSACPMLLVKLFDPAAILRLIEKENVTAFLGVPTMLVALLESIRLEPRNVSSVEMVVSGGSMVAPELVRNVREAFGCQFETVYGQTETSPLITQHHATDSLEDICNTVGQPMPQTTVSIRSVEHNQVVPIDSIGEICVQGYCNMIGYHGNPSATSETIDGNGWLHTGDLGAMDARGYVRV</sequence>
<name>A0A382MN06_9ZZZZ</name>
<organism evidence="4">
    <name type="scientific">marine metagenome</name>
    <dbReference type="NCBI Taxonomy" id="408172"/>
    <lineage>
        <taxon>unclassified sequences</taxon>
        <taxon>metagenomes</taxon>
        <taxon>ecological metagenomes</taxon>
    </lineage>
</organism>
<dbReference type="InterPro" id="IPR000873">
    <property type="entry name" value="AMP-dep_synth/lig_dom"/>
</dbReference>
<dbReference type="PROSITE" id="PS00455">
    <property type="entry name" value="AMP_BINDING"/>
    <property type="match status" value="1"/>
</dbReference>
<reference evidence="4" key="1">
    <citation type="submission" date="2018-05" db="EMBL/GenBank/DDBJ databases">
        <authorList>
            <person name="Lanie J.A."/>
            <person name="Ng W.-L."/>
            <person name="Kazmierczak K.M."/>
            <person name="Andrzejewski T.M."/>
            <person name="Davidsen T.M."/>
            <person name="Wayne K.J."/>
            <person name="Tettelin H."/>
            <person name="Glass J.I."/>
            <person name="Rusch D."/>
            <person name="Podicherti R."/>
            <person name="Tsui H.-C.T."/>
            <person name="Winkler M.E."/>
        </authorList>
    </citation>
    <scope>NUCLEOTIDE SEQUENCE</scope>
</reference>
<dbReference type="PANTHER" id="PTHR43201:SF5">
    <property type="entry name" value="MEDIUM-CHAIN ACYL-COA LIGASE ACSF2, MITOCHONDRIAL"/>
    <property type="match status" value="1"/>
</dbReference>
<gene>
    <name evidence="4" type="ORF">METZ01_LOCUS301555</name>
</gene>
<dbReference type="PANTHER" id="PTHR43201">
    <property type="entry name" value="ACYL-COA SYNTHETASE"/>
    <property type="match status" value="1"/>
</dbReference>
<feature type="non-terminal residue" evidence="4">
    <location>
        <position position="1"/>
    </location>
</feature>
<dbReference type="InterPro" id="IPR020845">
    <property type="entry name" value="AMP-binding_CS"/>
</dbReference>
<evidence type="ECO:0000313" key="4">
    <source>
        <dbReference type="EMBL" id="SVC48701.1"/>
    </source>
</evidence>
<dbReference type="EMBL" id="UINC01093908">
    <property type="protein sequence ID" value="SVC48701.1"/>
    <property type="molecule type" value="Genomic_DNA"/>
</dbReference>
<dbReference type="InterPro" id="IPR042099">
    <property type="entry name" value="ANL_N_sf"/>
</dbReference>
<dbReference type="SUPFAM" id="SSF56801">
    <property type="entry name" value="Acetyl-CoA synthetase-like"/>
    <property type="match status" value="1"/>
</dbReference>
<dbReference type="AlphaFoldDB" id="A0A382MN06"/>
<dbReference type="GO" id="GO:0031956">
    <property type="term" value="F:medium-chain fatty acid-CoA ligase activity"/>
    <property type="evidence" value="ECO:0007669"/>
    <property type="project" value="TreeGrafter"/>
</dbReference>
<keyword evidence="2" id="KW-0436">Ligase</keyword>
<accession>A0A382MN06</accession>
<dbReference type="Pfam" id="PF00501">
    <property type="entry name" value="AMP-binding"/>
    <property type="match status" value="1"/>
</dbReference>
<protein>
    <recommendedName>
        <fullName evidence="3">AMP-dependent synthetase/ligase domain-containing protein</fullName>
    </recommendedName>
</protein>
<comment type="similarity">
    <text evidence="1">Belongs to the ATP-dependent AMP-binding enzyme family.</text>
</comment>
<feature type="domain" description="AMP-dependent synthetase/ligase" evidence="3">
    <location>
        <begin position="8"/>
        <end position="351"/>
    </location>
</feature>
<evidence type="ECO:0000256" key="1">
    <source>
        <dbReference type="ARBA" id="ARBA00006432"/>
    </source>
</evidence>
<evidence type="ECO:0000259" key="3">
    <source>
        <dbReference type="Pfam" id="PF00501"/>
    </source>
</evidence>
<dbReference type="Gene3D" id="3.40.50.12780">
    <property type="entry name" value="N-terminal domain of ligase-like"/>
    <property type="match status" value="1"/>
</dbReference>
<feature type="non-terminal residue" evidence="4">
    <location>
        <position position="383"/>
    </location>
</feature>